<dbReference type="Pfam" id="PF25597">
    <property type="entry name" value="SH3_retrovirus"/>
    <property type="match status" value="1"/>
</dbReference>
<dbReference type="PANTHER" id="PTHR11439">
    <property type="entry name" value="GAG-POL-RELATED RETROTRANSPOSON"/>
    <property type="match status" value="1"/>
</dbReference>
<dbReference type="InterPro" id="IPR036397">
    <property type="entry name" value="RNaseH_sf"/>
</dbReference>
<reference evidence="5" key="1">
    <citation type="journal article" date="2005" name="Nature">
        <title>The map-based sequence of the rice genome.</title>
        <authorList>
            <consortium name="International rice genome sequencing project (IRGSP)"/>
            <person name="Matsumoto T."/>
            <person name="Wu J."/>
            <person name="Kanamori H."/>
            <person name="Katayose Y."/>
            <person name="Fujisawa M."/>
            <person name="Namiki N."/>
            <person name="Mizuno H."/>
            <person name="Yamamoto K."/>
            <person name="Antonio B.A."/>
            <person name="Baba T."/>
            <person name="Sakata K."/>
            <person name="Nagamura Y."/>
            <person name="Aoki H."/>
            <person name="Arikawa K."/>
            <person name="Arita K."/>
            <person name="Bito T."/>
            <person name="Chiden Y."/>
            <person name="Fujitsuka N."/>
            <person name="Fukunaka R."/>
            <person name="Hamada M."/>
            <person name="Harada C."/>
            <person name="Hayashi A."/>
            <person name="Hijishita S."/>
            <person name="Honda M."/>
            <person name="Hosokawa S."/>
            <person name="Ichikawa Y."/>
            <person name="Idonuma A."/>
            <person name="Iijima M."/>
            <person name="Ikeda M."/>
            <person name="Ikeno M."/>
            <person name="Ito K."/>
            <person name="Ito S."/>
            <person name="Ito T."/>
            <person name="Ito Y."/>
            <person name="Ito Y."/>
            <person name="Iwabuchi A."/>
            <person name="Kamiya K."/>
            <person name="Karasawa W."/>
            <person name="Kurita K."/>
            <person name="Katagiri S."/>
            <person name="Kikuta A."/>
            <person name="Kobayashi H."/>
            <person name="Kobayashi N."/>
            <person name="Machita K."/>
            <person name="Maehara T."/>
            <person name="Masukawa M."/>
            <person name="Mizubayashi T."/>
            <person name="Mukai Y."/>
            <person name="Nagasaki H."/>
            <person name="Nagata Y."/>
            <person name="Naito S."/>
            <person name="Nakashima M."/>
            <person name="Nakama Y."/>
            <person name="Nakamichi Y."/>
            <person name="Nakamura M."/>
            <person name="Meguro A."/>
            <person name="Negishi M."/>
            <person name="Ohta I."/>
            <person name="Ohta T."/>
            <person name="Okamoto M."/>
            <person name="Ono N."/>
            <person name="Saji S."/>
            <person name="Sakaguchi M."/>
            <person name="Sakai K."/>
            <person name="Shibata M."/>
            <person name="Shimokawa T."/>
            <person name="Song J."/>
            <person name="Takazaki Y."/>
            <person name="Terasawa K."/>
            <person name="Tsugane M."/>
            <person name="Tsuji K."/>
            <person name="Ueda S."/>
            <person name="Waki K."/>
            <person name="Yamagata H."/>
            <person name="Yamamoto M."/>
            <person name="Yamamoto S."/>
            <person name="Yamane H."/>
            <person name="Yoshiki S."/>
            <person name="Yoshihara R."/>
            <person name="Yukawa K."/>
            <person name="Zhong H."/>
            <person name="Yano M."/>
            <person name="Yuan Q."/>
            <person name="Ouyang S."/>
            <person name="Liu J."/>
            <person name="Jones K.M."/>
            <person name="Gansberger K."/>
            <person name="Moffat K."/>
            <person name="Hill J."/>
            <person name="Bera J."/>
            <person name="Fadrosh D."/>
            <person name="Jin S."/>
            <person name="Johri S."/>
            <person name="Kim M."/>
            <person name="Overton L."/>
            <person name="Reardon M."/>
            <person name="Tsitrin T."/>
            <person name="Vuong H."/>
            <person name="Weaver B."/>
            <person name="Ciecko A."/>
            <person name="Tallon L."/>
            <person name="Jackson J."/>
            <person name="Pai G."/>
            <person name="Aken S.V."/>
            <person name="Utterback T."/>
            <person name="Reidmuller S."/>
            <person name="Feldblyum T."/>
            <person name="Hsiao J."/>
            <person name="Zismann V."/>
            <person name="Iobst S."/>
            <person name="de Vazeille A.R."/>
            <person name="Buell C.R."/>
            <person name="Ying K."/>
            <person name="Li Y."/>
            <person name="Lu T."/>
            <person name="Huang Y."/>
            <person name="Zhao Q."/>
            <person name="Feng Q."/>
            <person name="Zhang L."/>
            <person name="Zhu J."/>
            <person name="Weng Q."/>
            <person name="Mu J."/>
            <person name="Lu Y."/>
            <person name="Fan D."/>
            <person name="Liu Y."/>
            <person name="Guan J."/>
            <person name="Zhang Y."/>
            <person name="Yu S."/>
            <person name="Liu X."/>
            <person name="Zhang Y."/>
            <person name="Hong G."/>
            <person name="Han B."/>
            <person name="Choisne N."/>
            <person name="Demange N."/>
            <person name="Orjeda G."/>
            <person name="Samain S."/>
            <person name="Cattolico L."/>
            <person name="Pelletier E."/>
            <person name="Couloux A."/>
            <person name="Segurens B."/>
            <person name="Wincker P."/>
            <person name="D'Hont A."/>
            <person name="Scarpelli C."/>
            <person name="Weissenbach J."/>
            <person name="Salanoubat M."/>
            <person name="Quetier F."/>
            <person name="Yu Y."/>
            <person name="Kim H.R."/>
            <person name="Rambo T."/>
            <person name="Currie J."/>
            <person name="Collura K."/>
            <person name="Luo M."/>
            <person name="Yang T."/>
            <person name="Ammiraju J.S.S."/>
            <person name="Engler F."/>
            <person name="Soderlund C."/>
            <person name="Wing R.A."/>
            <person name="Palmer L.E."/>
            <person name="de la Bastide M."/>
            <person name="Spiegel L."/>
            <person name="Nascimento L."/>
            <person name="Zutavern T."/>
            <person name="O'Shaughnessy A."/>
            <person name="Dike S."/>
            <person name="Dedhia N."/>
            <person name="Preston R."/>
            <person name="Balija V."/>
            <person name="McCombie W.R."/>
            <person name="Chow T."/>
            <person name="Chen H."/>
            <person name="Chung M."/>
            <person name="Chen C."/>
            <person name="Shaw J."/>
            <person name="Wu H."/>
            <person name="Hsiao K."/>
            <person name="Chao Y."/>
            <person name="Chu M."/>
            <person name="Cheng C."/>
            <person name="Hour A."/>
            <person name="Lee P."/>
            <person name="Lin S."/>
            <person name="Lin Y."/>
            <person name="Liou J."/>
            <person name="Liu S."/>
            <person name="Hsing Y."/>
            <person name="Raghuvanshi S."/>
            <person name="Mohanty A."/>
            <person name="Bharti A.K."/>
            <person name="Gaur A."/>
            <person name="Gupta V."/>
            <person name="Kumar D."/>
            <person name="Ravi V."/>
            <person name="Vij S."/>
            <person name="Kapur A."/>
            <person name="Khurana P."/>
            <person name="Khurana P."/>
            <person name="Khurana J.P."/>
            <person name="Tyagi A.K."/>
            <person name="Gaikwad K."/>
            <person name="Singh A."/>
            <person name="Dalal V."/>
            <person name="Srivastava S."/>
            <person name="Dixit A."/>
            <person name="Pal A.K."/>
            <person name="Ghazi I.A."/>
            <person name="Yadav M."/>
            <person name="Pandit A."/>
            <person name="Bhargava A."/>
            <person name="Sureshbabu K."/>
            <person name="Batra K."/>
            <person name="Sharma T.R."/>
            <person name="Mohapatra T."/>
            <person name="Singh N.K."/>
            <person name="Messing J."/>
            <person name="Nelson A.B."/>
            <person name="Fuks G."/>
            <person name="Kavchok S."/>
            <person name="Keizer G."/>
            <person name="Linton E."/>
            <person name="Llaca V."/>
            <person name="Song R."/>
            <person name="Tanyolac B."/>
            <person name="Young S."/>
            <person name="Ho-Il K."/>
            <person name="Hahn J.H."/>
            <person name="Sangsakoo G."/>
            <person name="Vanavichit A."/>
            <person name="de Mattos Luiz.A.T."/>
            <person name="Zimmer P.D."/>
            <person name="Malone G."/>
            <person name="Dellagostin O."/>
            <person name="de Oliveira A.C."/>
            <person name="Bevan M."/>
            <person name="Bancroft I."/>
            <person name="Minx P."/>
            <person name="Cordum H."/>
            <person name="Wilson R."/>
            <person name="Cheng Z."/>
            <person name="Jin W."/>
            <person name="Jiang J."/>
            <person name="Leong S.A."/>
            <person name="Iwama H."/>
            <person name="Gojobori T."/>
            <person name="Itoh T."/>
            <person name="Niimura Y."/>
            <person name="Fujii Y."/>
            <person name="Habara T."/>
            <person name="Sakai H."/>
            <person name="Sato Y."/>
            <person name="Wilson G."/>
            <person name="Kumar K."/>
            <person name="McCouch S."/>
            <person name="Juretic N."/>
            <person name="Hoen D."/>
            <person name="Wright S."/>
            <person name="Bruskiewich R."/>
            <person name="Bureau T."/>
            <person name="Miyao A."/>
            <person name="Hirochika H."/>
            <person name="Nishikawa T."/>
            <person name="Kadowaki K."/>
            <person name="Sugiura M."/>
            <person name="Burr B."/>
            <person name="Sasaki T."/>
        </authorList>
    </citation>
    <scope>NUCLEOTIDE SEQUENCE [LARGE SCALE GENOMIC DNA]</scope>
    <source>
        <strain evidence="5">cv. Nipponbare</strain>
    </source>
</reference>
<feature type="compositionally biased region" description="Basic and acidic residues" evidence="2">
    <location>
        <begin position="751"/>
        <end position="768"/>
    </location>
</feature>
<sequence length="1096" mass="119181">MASSSSAAAISNPLFGIQISDKLTKKNHPLWSAQILTTLWGAQLEGHVTGTVEAPAAECEKEDGDKKVKTTISNPEYINQDQQVLGFLFSSLSREILQQVAGAQTTAQAWNMINDIFSCKSKAGAINVLLALTTTQKGPMSISEYIAKMRSLGDEMAAAGKLLDDEELIAYIINGLDSDFDAAVEGLMATTRIAPLLISHVYSQLLSYENRISIRQTYLPTSANTANRGGRGGRGGNRGRGGRGGAGGANTGRGRGNDTHPVCQACHKRGHIASDCWHRYDENYVPDEKLGDAATYAYGVDTNWYVDTGATDHITGQLDKLTTREKYKGTDQIHTASGEGISHHVSCPHTHQQNGAVEHKHRHIVEVGLTLLAHASMPLKFWDEAFLAACYLINRLPSRCVFLGFSNLHKGFKCLDVSTGKVYVSRDVTFDEQVFPFATLHPNAGARLRAEISLLPSNLMNTSTLDQGGEEQNDQMFNIHIPNATNDACTDAGINDRCSAEDSGQISNENGESESCAGTHSRVHGAPEIWRENPPRQQCMTRRRRSRDLELRGSRQAPLHGCRARRRGTNREPARHLLSPALPDSTAVPALPRRQSGASGALGVVRRRQWWSVAPEHWELCGGVNGGSGGGSGGCDCPGCGGGDADDDHDDTRRWRLRQMRRVVSTPSPRGVAVAEDEDDNQEAVAKGEDDDEEATADGPEIKILARGGGSGGGGDGSGGTAIATALMAAVALRRHGDGECGSGGGDDDDGTKTDSGDGRPEEIERDRRGCKGDITMFMLVYVDDIIIASSSNNATDVLLKSLNQEFALKDLGELHYFLGIEVKKVNDGIVLTQEKYAKDVLKRVNMSDCKAVNTPLSISEKLSAYEGTPLGPVDSTWYRSLVGALHYLTLTRPDLSFSVNKVCQYLHAPTTEHWAAAKRILRYLKHTVKLGLKIGKSNSLLVSAFSDADWAGCLDDRRSTGGFAVFIGPNLVSWSARKQATVSRSSTEAEYKALENATAEIMWIQTLLHELGIQVPKTAKVWCDNIGATYMIANPVFYARTKHIEVDYHFVRERVAQKLLQVEYISTNDQVVDGFTKTLTVKQVEMFRNNLNLTG</sequence>
<evidence type="ECO:0000313" key="4">
    <source>
        <dbReference type="EMBL" id="AAK53860.1"/>
    </source>
</evidence>
<keyword evidence="1" id="KW-0862">Zinc</keyword>
<evidence type="ECO:0000256" key="2">
    <source>
        <dbReference type="SAM" id="MobiDB-lite"/>
    </source>
</evidence>
<evidence type="ECO:0000256" key="1">
    <source>
        <dbReference type="PROSITE-ProRule" id="PRU00047"/>
    </source>
</evidence>
<feature type="region of interest" description="Disordered" evidence="2">
    <location>
        <begin position="738"/>
        <end position="768"/>
    </location>
</feature>
<keyword evidence="1" id="KW-0479">Metal-binding</keyword>
<dbReference type="Pfam" id="PF14223">
    <property type="entry name" value="Retrotran_gag_2"/>
    <property type="match status" value="1"/>
</dbReference>
<dbReference type="InterPro" id="IPR013103">
    <property type="entry name" value="RVT_2"/>
</dbReference>
<dbReference type="InterPro" id="IPR057670">
    <property type="entry name" value="SH3_retrovirus"/>
</dbReference>
<organism evidence="4 5">
    <name type="scientific">Oryza sativa subsp. japonica</name>
    <name type="common">Rice</name>
    <dbReference type="NCBI Taxonomy" id="39947"/>
    <lineage>
        <taxon>Eukaryota</taxon>
        <taxon>Viridiplantae</taxon>
        <taxon>Streptophyta</taxon>
        <taxon>Embryophyta</taxon>
        <taxon>Tracheophyta</taxon>
        <taxon>Spermatophyta</taxon>
        <taxon>Magnoliopsida</taxon>
        <taxon>Liliopsida</taxon>
        <taxon>Poales</taxon>
        <taxon>Poaceae</taxon>
        <taxon>BOP clade</taxon>
        <taxon>Oryzoideae</taxon>
        <taxon>Oryzeae</taxon>
        <taxon>Oryzinae</taxon>
        <taxon>Oryza</taxon>
        <taxon>Oryza sativa</taxon>
    </lineage>
</organism>
<dbReference type="Pfam" id="PF07727">
    <property type="entry name" value="RVT_2"/>
    <property type="match status" value="1"/>
</dbReference>
<feature type="domain" description="CCHC-type" evidence="3">
    <location>
        <begin position="263"/>
        <end position="276"/>
    </location>
</feature>
<dbReference type="SUPFAM" id="SSF53098">
    <property type="entry name" value="Ribonuclease H-like"/>
    <property type="match status" value="1"/>
</dbReference>
<gene>
    <name evidence="4" type="primary">OSJNBa0084C09.14</name>
</gene>
<feature type="compositionally biased region" description="Gly residues" evidence="2">
    <location>
        <begin position="229"/>
        <end position="254"/>
    </location>
</feature>
<reference evidence="5" key="2">
    <citation type="journal article" date="2008" name="Nucleic Acids Res.">
        <title>The rice annotation project database (RAP-DB): 2008 update.</title>
        <authorList>
            <consortium name="The rice annotation project (RAP)"/>
        </authorList>
    </citation>
    <scope>GENOME REANNOTATION</scope>
    <source>
        <strain evidence="5">cv. Nipponbare</strain>
    </source>
</reference>
<name>Q94I58_ORYSJ</name>
<dbReference type="Proteomes" id="UP000000763">
    <property type="component" value="Chromosome 3"/>
</dbReference>
<dbReference type="InterPro" id="IPR001878">
    <property type="entry name" value="Znf_CCHC"/>
</dbReference>
<protein>
    <submittedName>
        <fullName evidence="4">Retroelement</fullName>
    </submittedName>
</protein>
<dbReference type="Gene3D" id="3.30.420.10">
    <property type="entry name" value="Ribonuclease H-like superfamily/Ribonuclease H"/>
    <property type="match status" value="1"/>
</dbReference>
<feature type="region of interest" description="Disordered" evidence="2">
    <location>
        <begin position="223"/>
        <end position="257"/>
    </location>
</feature>
<dbReference type="GO" id="GO:0003676">
    <property type="term" value="F:nucleic acid binding"/>
    <property type="evidence" value="ECO:0007669"/>
    <property type="project" value="InterPro"/>
</dbReference>
<evidence type="ECO:0000259" key="3">
    <source>
        <dbReference type="PROSITE" id="PS50158"/>
    </source>
</evidence>
<evidence type="ECO:0000313" key="5">
    <source>
        <dbReference type="Proteomes" id="UP000000763"/>
    </source>
</evidence>
<dbReference type="PANTHER" id="PTHR11439:SF450">
    <property type="entry name" value="REVERSE TRANSCRIPTASE TY1_COPIA-TYPE DOMAIN-CONTAINING PROTEIN"/>
    <property type="match status" value="1"/>
</dbReference>
<accession>Q94I58</accession>
<proteinExistence type="predicted"/>
<dbReference type="AlphaFoldDB" id="Q94I58"/>
<dbReference type="GO" id="GO:0008270">
    <property type="term" value="F:zinc ion binding"/>
    <property type="evidence" value="ECO:0007669"/>
    <property type="project" value="UniProtKB-KW"/>
</dbReference>
<dbReference type="SUPFAM" id="SSF56672">
    <property type="entry name" value="DNA/RNA polymerases"/>
    <property type="match status" value="1"/>
</dbReference>
<dbReference type="InterPro" id="IPR043502">
    <property type="entry name" value="DNA/RNA_pol_sf"/>
</dbReference>
<feature type="region of interest" description="Disordered" evidence="2">
    <location>
        <begin position="500"/>
        <end position="559"/>
    </location>
</feature>
<dbReference type="CDD" id="cd09272">
    <property type="entry name" value="RNase_HI_RT_Ty1"/>
    <property type="match status" value="1"/>
</dbReference>
<feature type="region of interest" description="Disordered" evidence="2">
    <location>
        <begin position="664"/>
        <end position="700"/>
    </location>
</feature>
<keyword evidence="1" id="KW-0863">Zinc-finger</keyword>
<dbReference type="PROSITE" id="PS50158">
    <property type="entry name" value="ZF_CCHC"/>
    <property type="match status" value="1"/>
</dbReference>
<dbReference type="EMBL" id="AC016781">
    <property type="protein sequence ID" value="AAK53860.1"/>
    <property type="molecule type" value="Genomic_DNA"/>
</dbReference>
<dbReference type="InterPro" id="IPR012337">
    <property type="entry name" value="RNaseH-like_sf"/>
</dbReference>